<evidence type="ECO:0000256" key="1">
    <source>
        <dbReference type="ARBA" id="ARBA00004123"/>
    </source>
</evidence>
<dbReference type="Pfam" id="PF13465">
    <property type="entry name" value="zf-H2C2_2"/>
    <property type="match status" value="1"/>
</dbReference>
<dbReference type="AlphaFoldDB" id="A0A1S3GSH5"/>
<evidence type="ECO:0000256" key="5">
    <source>
        <dbReference type="ARBA" id="ARBA00022771"/>
    </source>
</evidence>
<dbReference type="InterPro" id="IPR036051">
    <property type="entry name" value="KRAB_dom_sf"/>
</dbReference>
<dbReference type="FunFam" id="3.30.160.60:FF:000016">
    <property type="entry name" value="zinc finger protein 37 homolog"/>
    <property type="match status" value="1"/>
</dbReference>
<dbReference type="SMART" id="SM00355">
    <property type="entry name" value="ZnF_C2H2"/>
    <property type="match status" value="8"/>
</dbReference>
<protein>
    <submittedName>
        <fullName evidence="14">Zinc finger protein OZF-like</fullName>
    </submittedName>
</protein>
<dbReference type="InterPro" id="IPR050589">
    <property type="entry name" value="Ikaros_C2H2-ZF"/>
</dbReference>
<feature type="domain" description="C2H2-type" evidence="11">
    <location>
        <begin position="227"/>
        <end position="254"/>
    </location>
</feature>
<sequence length="454" mass="52725">MKQKEFFLSVKVKTMLPESSVHCQQQDRMNGFLKLMSFDDVAVYFTWKEWQDLDPGQRNLYREVMLETYSNLMSFGLCVPKPKLIVKLEQGTDSWIREDSEENFTDVPEMEEEISTCQESHNKYLSEVAVMNSNPGQEKVRLIKSFNLSSKQKSELIKNNGNSFGMRTEKVTGCQNMALFSEPGKMCAAYSPHVPSIVGEYKQCERSFIDKTYPIIPQRKQTGEKPYECNMCGKIFTCKAYLTVHLRIHTGNKPYECNVCRKSFIQKSHLTVHQRTHTGEKPYECNMCGKCFTQKSKLTRHQRIHTKEKPFECNLCGMSFIWKSSLTVHQKTHTGKKPFQCNLCGKSFIWKSNLTAHQRTHTGEKPYECNVCGNSFIQKSKLVVHQRTHTKENPFECNICGKSFTCQAYLTRHQRTHTGEKPYECNMCGKSFTQKAYLTVHQRIHTREKPYESV</sequence>
<keyword evidence="5 10" id="KW-0863">Zinc-finger</keyword>
<keyword evidence="13" id="KW-1185">Reference proteome</keyword>
<evidence type="ECO:0000256" key="9">
    <source>
        <dbReference type="ARBA" id="ARBA00023242"/>
    </source>
</evidence>
<dbReference type="GO" id="GO:0000978">
    <property type="term" value="F:RNA polymerase II cis-regulatory region sequence-specific DNA binding"/>
    <property type="evidence" value="ECO:0007669"/>
    <property type="project" value="TreeGrafter"/>
</dbReference>
<gene>
    <name evidence="14" type="primary">LOC106000993</name>
</gene>
<dbReference type="PROSITE" id="PS00028">
    <property type="entry name" value="ZINC_FINGER_C2H2_1"/>
    <property type="match status" value="8"/>
</dbReference>
<dbReference type="GO" id="GO:0005634">
    <property type="term" value="C:nucleus"/>
    <property type="evidence" value="ECO:0007669"/>
    <property type="project" value="UniProtKB-SubCell"/>
</dbReference>
<dbReference type="SUPFAM" id="SSF109640">
    <property type="entry name" value="KRAB domain (Kruppel-associated box)"/>
    <property type="match status" value="1"/>
</dbReference>
<keyword evidence="3" id="KW-0479">Metal-binding</keyword>
<feature type="domain" description="C2H2-type" evidence="11">
    <location>
        <begin position="395"/>
        <end position="422"/>
    </location>
</feature>
<dbReference type="PROSITE" id="PS50805">
    <property type="entry name" value="KRAB"/>
    <property type="match status" value="1"/>
</dbReference>
<dbReference type="PROSITE" id="PS50157">
    <property type="entry name" value="ZINC_FINGER_C2H2_2"/>
    <property type="match status" value="8"/>
</dbReference>
<dbReference type="InterPro" id="IPR013087">
    <property type="entry name" value="Znf_C2H2_type"/>
</dbReference>
<feature type="domain" description="C2H2-type" evidence="11">
    <location>
        <begin position="423"/>
        <end position="450"/>
    </location>
</feature>
<dbReference type="FunFam" id="3.30.160.60:FF:000295">
    <property type="entry name" value="zinc finger protein 19"/>
    <property type="match status" value="2"/>
</dbReference>
<accession>A0A1S3GSH5</accession>
<evidence type="ECO:0000259" key="11">
    <source>
        <dbReference type="PROSITE" id="PS50157"/>
    </source>
</evidence>
<keyword evidence="6" id="KW-0862">Zinc</keyword>
<dbReference type="GO" id="GO:0003700">
    <property type="term" value="F:DNA-binding transcription factor activity"/>
    <property type="evidence" value="ECO:0007669"/>
    <property type="project" value="TreeGrafter"/>
</dbReference>
<dbReference type="Gene3D" id="6.10.140.140">
    <property type="match status" value="1"/>
</dbReference>
<keyword evidence="9" id="KW-0539">Nucleus</keyword>
<keyword evidence="7" id="KW-0238">DNA-binding</keyword>
<evidence type="ECO:0000256" key="7">
    <source>
        <dbReference type="ARBA" id="ARBA00023125"/>
    </source>
</evidence>
<feature type="domain" description="KRAB" evidence="12">
    <location>
        <begin position="36"/>
        <end position="107"/>
    </location>
</feature>
<dbReference type="GO" id="GO:0008270">
    <property type="term" value="F:zinc ion binding"/>
    <property type="evidence" value="ECO:0007669"/>
    <property type="project" value="UniProtKB-KW"/>
</dbReference>
<dbReference type="FunFam" id="3.30.160.60:FF:002343">
    <property type="entry name" value="Zinc finger protein 33A"/>
    <property type="match status" value="1"/>
</dbReference>
<dbReference type="FunFam" id="3.30.160.60:FF:000358">
    <property type="entry name" value="zinc finger protein 24"/>
    <property type="match status" value="2"/>
</dbReference>
<dbReference type="OrthoDB" id="40579at2759"/>
<evidence type="ECO:0000313" key="13">
    <source>
        <dbReference type="Proteomes" id="UP000081671"/>
    </source>
</evidence>
<dbReference type="Gene3D" id="3.30.160.60">
    <property type="entry name" value="Classic Zinc Finger"/>
    <property type="match status" value="8"/>
</dbReference>
<comment type="subcellular location">
    <subcellularLocation>
        <location evidence="1">Nucleus</location>
    </subcellularLocation>
</comment>
<dbReference type="PANTHER" id="PTHR24404">
    <property type="entry name" value="ZINC FINGER PROTEIN"/>
    <property type="match status" value="1"/>
</dbReference>
<dbReference type="FunFam" id="3.30.160.60:FF:001498">
    <property type="entry name" value="Zinc finger protein 404"/>
    <property type="match status" value="1"/>
</dbReference>
<dbReference type="Pfam" id="PF00096">
    <property type="entry name" value="zf-C2H2"/>
    <property type="match status" value="6"/>
</dbReference>
<dbReference type="RefSeq" id="XP_012891640.1">
    <property type="nucleotide sequence ID" value="XM_013036186.1"/>
</dbReference>
<evidence type="ECO:0000256" key="10">
    <source>
        <dbReference type="PROSITE-ProRule" id="PRU00042"/>
    </source>
</evidence>
<dbReference type="GeneID" id="106000993"/>
<evidence type="ECO:0000256" key="2">
    <source>
        <dbReference type="ARBA" id="ARBA00006991"/>
    </source>
</evidence>
<evidence type="ECO:0000313" key="14">
    <source>
        <dbReference type="RefSeq" id="XP_012891640.1"/>
    </source>
</evidence>
<feature type="domain" description="C2H2-type" evidence="11">
    <location>
        <begin position="311"/>
        <end position="338"/>
    </location>
</feature>
<comment type="similarity">
    <text evidence="2">Belongs to the krueppel C2H2-type zinc-finger protein family.</text>
</comment>
<feature type="domain" description="C2H2-type" evidence="11">
    <location>
        <begin position="255"/>
        <end position="282"/>
    </location>
</feature>
<proteinExistence type="inferred from homology"/>
<reference evidence="14" key="1">
    <citation type="submission" date="2025-08" db="UniProtKB">
        <authorList>
            <consortium name="RefSeq"/>
        </authorList>
    </citation>
    <scope>IDENTIFICATION</scope>
    <source>
        <tissue evidence="14">Kidney</tissue>
    </source>
</reference>
<feature type="domain" description="C2H2-type" evidence="11">
    <location>
        <begin position="339"/>
        <end position="366"/>
    </location>
</feature>
<dbReference type="SUPFAM" id="SSF57667">
    <property type="entry name" value="beta-beta-alpha zinc fingers"/>
    <property type="match status" value="5"/>
</dbReference>
<feature type="domain" description="C2H2-type" evidence="11">
    <location>
        <begin position="283"/>
        <end position="310"/>
    </location>
</feature>
<dbReference type="SMART" id="SM00349">
    <property type="entry name" value="KRAB"/>
    <property type="match status" value="1"/>
</dbReference>
<feature type="domain" description="C2H2-type" evidence="11">
    <location>
        <begin position="367"/>
        <end position="394"/>
    </location>
</feature>
<dbReference type="InterPro" id="IPR001909">
    <property type="entry name" value="KRAB"/>
</dbReference>
<keyword evidence="8" id="KW-0804">Transcription</keyword>
<dbReference type="Pfam" id="PF01352">
    <property type="entry name" value="KRAB"/>
    <property type="match status" value="1"/>
</dbReference>
<dbReference type="GO" id="GO:0006357">
    <property type="term" value="P:regulation of transcription by RNA polymerase II"/>
    <property type="evidence" value="ECO:0007669"/>
    <property type="project" value="TreeGrafter"/>
</dbReference>
<dbReference type="InterPro" id="IPR036236">
    <property type="entry name" value="Znf_C2H2_sf"/>
</dbReference>
<evidence type="ECO:0000256" key="8">
    <source>
        <dbReference type="ARBA" id="ARBA00023163"/>
    </source>
</evidence>
<name>A0A1S3GSH5_DIPOR</name>
<keyword evidence="4" id="KW-0677">Repeat</keyword>
<evidence type="ECO:0000256" key="4">
    <source>
        <dbReference type="ARBA" id="ARBA00022737"/>
    </source>
</evidence>
<dbReference type="FunFam" id="3.30.160.60:FF:004135">
    <property type="match status" value="1"/>
</dbReference>
<dbReference type="InParanoid" id="A0A1S3GSH5"/>
<dbReference type="Proteomes" id="UP000081671">
    <property type="component" value="Unplaced"/>
</dbReference>
<dbReference type="CDD" id="cd07765">
    <property type="entry name" value="KRAB_A-box"/>
    <property type="match status" value="1"/>
</dbReference>
<dbReference type="PANTHER" id="PTHR24404:SF97">
    <property type="entry name" value="ZINC FINGER PROTEIN 350"/>
    <property type="match status" value="1"/>
</dbReference>
<evidence type="ECO:0000256" key="6">
    <source>
        <dbReference type="ARBA" id="ARBA00022833"/>
    </source>
</evidence>
<dbReference type="KEGG" id="dord:106000993"/>
<organism evidence="13 14">
    <name type="scientific">Dipodomys ordii</name>
    <name type="common">Ord's kangaroo rat</name>
    <dbReference type="NCBI Taxonomy" id="10020"/>
    <lineage>
        <taxon>Eukaryota</taxon>
        <taxon>Metazoa</taxon>
        <taxon>Chordata</taxon>
        <taxon>Craniata</taxon>
        <taxon>Vertebrata</taxon>
        <taxon>Euteleostomi</taxon>
        <taxon>Mammalia</taxon>
        <taxon>Eutheria</taxon>
        <taxon>Euarchontoglires</taxon>
        <taxon>Glires</taxon>
        <taxon>Rodentia</taxon>
        <taxon>Castorimorpha</taxon>
        <taxon>Heteromyidae</taxon>
        <taxon>Dipodomyinae</taxon>
        <taxon>Dipodomys</taxon>
    </lineage>
</organism>
<evidence type="ECO:0000256" key="3">
    <source>
        <dbReference type="ARBA" id="ARBA00022723"/>
    </source>
</evidence>
<evidence type="ECO:0000259" key="12">
    <source>
        <dbReference type="PROSITE" id="PS50805"/>
    </source>
</evidence>